<evidence type="ECO:0000313" key="7">
    <source>
        <dbReference type="Proteomes" id="UP001202248"/>
    </source>
</evidence>
<dbReference type="InterPro" id="IPR000447">
    <property type="entry name" value="G3P_DH_FAD-dep"/>
</dbReference>
<dbReference type="InterPro" id="IPR038299">
    <property type="entry name" value="DAO_C_sf"/>
</dbReference>
<keyword evidence="1" id="KW-0285">Flavoprotein</keyword>
<evidence type="ECO:0000256" key="2">
    <source>
        <dbReference type="ARBA" id="ARBA00022798"/>
    </source>
</evidence>
<dbReference type="Gene3D" id="1.10.8.870">
    <property type="entry name" value="Alpha-glycerophosphate oxidase, cap domain"/>
    <property type="match status" value="1"/>
</dbReference>
<evidence type="ECO:0000256" key="3">
    <source>
        <dbReference type="ARBA" id="ARBA00022827"/>
    </source>
</evidence>
<comment type="caution">
    <text evidence="6">The sequence shown here is derived from an EMBL/GenBank/DDBJ whole genome shotgun (WGS) entry which is preliminary data.</text>
</comment>
<evidence type="ECO:0000256" key="1">
    <source>
        <dbReference type="ARBA" id="ARBA00022630"/>
    </source>
</evidence>
<gene>
    <name evidence="6" type="ORF">MKP09_18105</name>
</gene>
<dbReference type="Proteomes" id="UP001202248">
    <property type="component" value="Unassembled WGS sequence"/>
</dbReference>
<reference evidence="6 7" key="1">
    <citation type="submission" date="2022-02" db="EMBL/GenBank/DDBJ databases">
        <authorList>
            <person name="Min J."/>
        </authorList>
    </citation>
    <scope>NUCLEOTIDE SEQUENCE [LARGE SCALE GENOMIC DNA]</scope>
    <source>
        <strain evidence="6 7">GR10-1</strain>
    </source>
</reference>
<dbReference type="InterPro" id="IPR031656">
    <property type="entry name" value="DAO_C"/>
</dbReference>
<protein>
    <recommendedName>
        <fullName evidence="5">Alpha-glycerophosphate oxidase C-terminal domain-containing protein</fullName>
    </recommendedName>
</protein>
<proteinExistence type="predicted"/>
<keyword evidence="4" id="KW-0560">Oxidoreductase</keyword>
<dbReference type="Pfam" id="PF16901">
    <property type="entry name" value="DAO_C"/>
    <property type="match status" value="1"/>
</dbReference>
<dbReference type="PANTHER" id="PTHR11985">
    <property type="entry name" value="GLYCEROL-3-PHOSPHATE DEHYDROGENASE"/>
    <property type="match status" value="1"/>
</dbReference>
<name>A0ABS9SMT7_9BACT</name>
<keyword evidence="3" id="KW-0274">FAD</keyword>
<organism evidence="6 7">
    <name type="scientific">Niabella ginsengisoli</name>
    <dbReference type="NCBI Taxonomy" id="522298"/>
    <lineage>
        <taxon>Bacteria</taxon>
        <taxon>Pseudomonadati</taxon>
        <taxon>Bacteroidota</taxon>
        <taxon>Chitinophagia</taxon>
        <taxon>Chitinophagales</taxon>
        <taxon>Chitinophagaceae</taxon>
        <taxon>Niabella</taxon>
    </lineage>
</organism>
<dbReference type="PANTHER" id="PTHR11985:SF35">
    <property type="entry name" value="ANAEROBIC GLYCEROL-3-PHOSPHATE DEHYDROGENASE SUBUNIT A"/>
    <property type="match status" value="1"/>
</dbReference>
<evidence type="ECO:0000259" key="5">
    <source>
        <dbReference type="Pfam" id="PF16901"/>
    </source>
</evidence>
<sequence>MNNWISESLRIHEMQIRWAVQNEMARTVEDFLARRTRALLLDAKESVRISPEVARIMAGELNKNNDWIEEQINDYKKLAEQYQIA</sequence>
<accession>A0ABS9SMT7</accession>
<evidence type="ECO:0000256" key="4">
    <source>
        <dbReference type="ARBA" id="ARBA00023002"/>
    </source>
</evidence>
<keyword evidence="2" id="KW-0319">Glycerol metabolism</keyword>
<feature type="domain" description="Alpha-glycerophosphate oxidase C-terminal" evidence="5">
    <location>
        <begin position="6"/>
        <end position="64"/>
    </location>
</feature>
<evidence type="ECO:0000313" key="6">
    <source>
        <dbReference type="EMBL" id="MCH5599687.1"/>
    </source>
</evidence>
<dbReference type="EMBL" id="JAKWBL010000004">
    <property type="protein sequence ID" value="MCH5599687.1"/>
    <property type="molecule type" value="Genomic_DNA"/>
</dbReference>
<keyword evidence="7" id="KW-1185">Reference proteome</keyword>